<evidence type="ECO:0000313" key="2">
    <source>
        <dbReference type="Proteomes" id="UP000297540"/>
    </source>
</evidence>
<dbReference type="EMBL" id="SOZE01000005">
    <property type="protein sequence ID" value="TFF38866.1"/>
    <property type="molecule type" value="Genomic_DNA"/>
</dbReference>
<protein>
    <recommendedName>
        <fullName evidence="3">Lipocalin-like domain-containing protein</fullName>
    </recommendedName>
</protein>
<accession>A0A4Y8SKG1</accession>
<dbReference type="AlphaFoldDB" id="A0A4Y8SKG1"/>
<sequence length="167" mass="18822">MKKNIGFWCVALLLLIGLVANSCKKEDKSNIPNLLTTRQWELASVLVYHYIGDTQQSTDTITCDTTQIFKFFKDGSCTYTNFDCTVQDIAKGTYSLSDTKLILFADMVCKDGSTAGSSKPFANAQINNLGEFSMVLQTGDTQTYYTSTQPRTIYRWGFIRQKEVLTR</sequence>
<proteinExistence type="predicted"/>
<evidence type="ECO:0008006" key="3">
    <source>
        <dbReference type="Google" id="ProtNLM"/>
    </source>
</evidence>
<dbReference type="OrthoDB" id="795195at2"/>
<name>A0A4Y8SKG1_9SPHI</name>
<evidence type="ECO:0000313" key="1">
    <source>
        <dbReference type="EMBL" id="TFF38866.1"/>
    </source>
</evidence>
<organism evidence="1 2">
    <name type="scientific">Mucilaginibacter psychrotolerans</name>
    <dbReference type="NCBI Taxonomy" id="1524096"/>
    <lineage>
        <taxon>Bacteria</taxon>
        <taxon>Pseudomonadati</taxon>
        <taxon>Bacteroidota</taxon>
        <taxon>Sphingobacteriia</taxon>
        <taxon>Sphingobacteriales</taxon>
        <taxon>Sphingobacteriaceae</taxon>
        <taxon>Mucilaginibacter</taxon>
    </lineage>
</organism>
<dbReference type="RefSeq" id="WP_133228150.1">
    <property type="nucleotide sequence ID" value="NZ_SOZE01000005.1"/>
</dbReference>
<gene>
    <name evidence="1" type="ORF">E2R66_07630</name>
</gene>
<comment type="caution">
    <text evidence="1">The sequence shown here is derived from an EMBL/GenBank/DDBJ whole genome shotgun (WGS) entry which is preliminary data.</text>
</comment>
<reference evidence="1 2" key="1">
    <citation type="journal article" date="2017" name="Int. J. Syst. Evol. Microbiol.">
        <title>Mucilaginibacterpsychrotolerans sp. nov., isolated from peatlands.</title>
        <authorList>
            <person name="Deng Y."/>
            <person name="Shen L."/>
            <person name="Xu B."/>
            <person name="Liu Y."/>
            <person name="Gu Z."/>
            <person name="Liu H."/>
            <person name="Zhou Y."/>
        </authorList>
    </citation>
    <scope>NUCLEOTIDE SEQUENCE [LARGE SCALE GENOMIC DNA]</scope>
    <source>
        <strain evidence="1 2">NH7-4</strain>
    </source>
</reference>
<dbReference type="Proteomes" id="UP000297540">
    <property type="component" value="Unassembled WGS sequence"/>
</dbReference>
<keyword evidence="2" id="KW-1185">Reference proteome</keyword>